<dbReference type="PANTHER" id="PTHR43081">
    <property type="entry name" value="ADENYLATE CYCLASE, TERMINAL-DIFFERENTIATION SPECIFIC-RELATED"/>
    <property type="match status" value="1"/>
</dbReference>
<dbReference type="PANTHER" id="PTHR43081:SF1">
    <property type="entry name" value="ADENYLATE CYCLASE, TERMINAL-DIFFERENTIATION SPECIFIC"/>
    <property type="match status" value="1"/>
</dbReference>
<keyword evidence="1" id="KW-1133">Transmembrane helix</keyword>
<organism evidence="3 4">
    <name type="scientific">Polynucleobacter arcticus</name>
    <dbReference type="NCBI Taxonomy" id="1743165"/>
    <lineage>
        <taxon>Bacteria</taxon>
        <taxon>Pseudomonadati</taxon>
        <taxon>Pseudomonadota</taxon>
        <taxon>Betaproteobacteria</taxon>
        <taxon>Burkholderiales</taxon>
        <taxon>Burkholderiaceae</taxon>
        <taxon>Polynucleobacter</taxon>
    </lineage>
</organism>
<feature type="transmembrane region" description="Helical" evidence="1">
    <location>
        <begin position="350"/>
        <end position="370"/>
    </location>
</feature>
<dbReference type="InterPro" id="IPR001054">
    <property type="entry name" value="A/G_cyclase"/>
</dbReference>
<dbReference type="Pfam" id="PF00211">
    <property type="entry name" value="Guanylate_cyc"/>
    <property type="match status" value="1"/>
</dbReference>
<dbReference type="PROSITE" id="PS50125">
    <property type="entry name" value="GUANYLATE_CYCLASE_2"/>
    <property type="match status" value="1"/>
</dbReference>
<evidence type="ECO:0000313" key="3">
    <source>
        <dbReference type="EMBL" id="QKM60134.1"/>
    </source>
</evidence>
<keyword evidence="4" id="KW-1185">Reference proteome</keyword>
<sequence length="672" mass="73459">MHKLFLLFNRVPKALVVGFITVVILFVFSLFDGLGVHDSTKRRSLDALVKIFPYDKYYPDNAQSLVFVAIDDVSLEKLGQWPWPRQTIAKITENISKSGAAASGLDILFIEEDRYTPKKISSLLNIPEPRLLSAGAVNGDAELAQSLSQTSTAVAFALSGEASINPKTLFPNRFIVIGDVINGLLEVPNLIMPLPVFSVANGAGFVNTHQVDGFIRETPLIAAHKGDIFPALGLEMLRLAVGAKNYIVKPSDSGHQLMLKVGDAILNLNSAGSMLLHHGHTSRFSKISAHRLVNGIVLELEGKIAVVGVDALALGDRHSTPLEDSIPGALIHLQIIDQLLAGRFISTNNIFDRVIFLICAILSLISVLLVQRLSLVYAIGLLISSAAVLTAIALYVFLEYGFLFNFPLGLVLLFSGGLVTYLLKSLFEESLRKRMQKSFLQYVPADVVKRITQSSNLPTLGGELIDTTVLFLDLRGFTSLTERLKDDPVLMVKTISTIMDEVTIRLIESGATIDKYIGDAVMAFWNAPEKQENHQARALYAACLIEQDANIIREKMYALDDRLRGIHIDFGIGVASGGVTVGNMGSSFRFNYTVLGDAVNMAARLETMTKDKVTSILVAGVDGSREYEFNGRAIQLISMGAVEIRGKRQSIEIFEAQFSDKPLATPPFNTTH</sequence>
<dbReference type="CDD" id="cd07302">
    <property type="entry name" value="CHD"/>
    <property type="match status" value="1"/>
</dbReference>
<dbReference type="SMART" id="SM01080">
    <property type="entry name" value="CHASE2"/>
    <property type="match status" value="1"/>
</dbReference>
<evidence type="ECO:0000313" key="4">
    <source>
        <dbReference type="Proteomes" id="UP000501090"/>
    </source>
</evidence>
<keyword evidence="1" id="KW-0812">Transmembrane</keyword>
<keyword evidence="1" id="KW-0472">Membrane</keyword>
<dbReference type="KEGG" id="pard:DN92_03235"/>
<feature type="transmembrane region" description="Helical" evidence="1">
    <location>
        <begin position="375"/>
        <end position="398"/>
    </location>
</feature>
<dbReference type="InterPro" id="IPR029787">
    <property type="entry name" value="Nucleotide_cyclase"/>
</dbReference>
<dbReference type="Gene3D" id="3.30.70.1230">
    <property type="entry name" value="Nucleotide cyclase"/>
    <property type="match status" value="1"/>
</dbReference>
<feature type="transmembrane region" description="Helical" evidence="1">
    <location>
        <begin position="12"/>
        <end position="31"/>
    </location>
</feature>
<evidence type="ECO:0000259" key="2">
    <source>
        <dbReference type="PROSITE" id="PS50125"/>
    </source>
</evidence>
<dbReference type="SMART" id="SM00044">
    <property type="entry name" value="CYCc"/>
    <property type="match status" value="1"/>
</dbReference>
<feature type="domain" description="Guanylate cyclase" evidence="2">
    <location>
        <begin position="468"/>
        <end position="606"/>
    </location>
</feature>
<dbReference type="GO" id="GO:0035556">
    <property type="term" value="P:intracellular signal transduction"/>
    <property type="evidence" value="ECO:0007669"/>
    <property type="project" value="InterPro"/>
</dbReference>
<dbReference type="SUPFAM" id="SSF55073">
    <property type="entry name" value="Nucleotide cyclase"/>
    <property type="match status" value="1"/>
</dbReference>
<protein>
    <recommendedName>
        <fullName evidence="2">Guanylate cyclase domain-containing protein</fullName>
    </recommendedName>
</protein>
<evidence type="ECO:0000256" key="1">
    <source>
        <dbReference type="SAM" id="Phobius"/>
    </source>
</evidence>
<dbReference type="Proteomes" id="UP000501090">
    <property type="component" value="Chromosome"/>
</dbReference>
<name>A0A6M9PDQ8_9BURK</name>
<dbReference type="InterPro" id="IPR050697">
    <property type="entry name" value="Adenylyl/Guanylyl_Cyclase_3/4"/>
</dbReference>
<reference evidence="3 4" key="1">
    <citation type="submission" date="2018-04" db="EMBL/GenBank/DDBJ databases">
        <title>Polynucleobacter sp. UK-Long2-W17 genome.</title>
        <authorList>
            <person name="Hahn M.W."/>
        </authorList>
    </citation>
    <scope>NUCLEOTIDE SEQUENCE [LARGE SCALE GENOMIC DNA]</scope>
    <source>
        <strain evidence="3 4">UK-Long2-W17</strain>
    </source>
</reference>
<gene>
    <name evidence="3" type="ORF">DN92_03235</name>
</gene>
<dbReference type="AlphaFoldDB" id="A0A6M9PDQ8"/>
<accession>A0A6M9PDQ8</accession>
<feature type="transmembrane region" description="Helical" evidence="1">
    <location>
        <begin position="404"/>
        <end position="427"/>
    </location>
</feature>
<dbReference type="EMBL" id="CP028940">
    <property type="protein sequence ID" value="QKM60134.1"/>
    <property type="molecule type" value="Genomic_DNA"/>
</dbReference>
<proteinExistence type="predicted"/>
<dbReference type="GO" id="GO:0004016">
    <property type="term" value="F:adenylate cyclase activity"/>
    <property type="evidence" value="ECO:0007669"/>
    <property type="project" value="UniProtKB-ARBA"/>
</dbReference>
<dbReference type="GO" id="GO:0009190">
    <property type="term" value="P:cyclic nucleotide biosynthetic process"/>
    <property type="evidence" value="ECO:0007669"/>
    <property type="project" value="InterPro"/>
</dbReference>
<dbReference type="InterPro" id="IPR007890">
    <property type="entry name" value="CHASE2"/>
</dbReference>
<dbReference type="Pfam" id="PF05226">
    <property type="entry name" value="CHASE2"/>
    <property type="match status" value="1"/>
</dbReference>